<feature type="region of interest" description="Disordered" evidence="1">
    <location>
        <begin position="125"/>
        <end position="196"/>
    </location>
</feature>
<organism evidence="3 4">
    <name type="scientific">Helicostylum pulchrum</name>
    <dbReference type="NCBI Taxonomy" id="562976"/>
    <lineage>
        <taxon>Eukaryota</taxon>
        <taxon>Fungi</taxon>
        <taxon>Fungi incertae sedis</taxon>
        <taxon>Mucoromycota</taxon>
        <taxon>Mucoromycotina</taxon>
        <taxon>Mucoromycetes</taxon>
        <taxon>Mucorales</taxon>
        <taxon>Mucorineae</taxon>
        <taxon>Mucoraceae</taxon>
        <taxon>Helicostylum</taxon>
    </lineage>
</organism>
<evidence type="ECO:0000259" key="2">
    <source>
        <dbReference type="PROSITE" id="PS50888"/>
    </source>
</evidence>
<sequence>MPPVSTKKRRRTTDVPVKISVAPALQPQPTTVALPPPLVPYHPHLVPSYYPVYHQHPYFLQVGPQPPISPSLSPTLTSATTTQNNENTTTTTTTNATSQRILPKSPTPTQASLAPTYNYFPYPMQLSPQLHPTSHSPSHHHQQQHPGSVSPLPFQPIGITPRNNSVSSSTTTTTATTTTTTTADQREQARKVSHSAIERRRRERINDKIIQLKELIPACQDRENLHKMTILQSAIEYITYLKKVIEDIDPNTTTNTTTTTTTTTTTPTQTKSMLPKEVESFTHQFSVTHNKLNPPSIITTQEEGDEDTWSVSSSPRATVISPVTPLPTGLKPMDLIKLNRTSSPPPRIVVHEHHSDDSTCSVDRNMNLENILC</sequence>
<dbReference type="SMART" id="SM00353">
    <property type="entry name" value="HLH"/>
    <property type="match status" value="1"/>
</dbReference>
<gene>
    <name evidence="3" type="ORF">HPULCUR_004509</name>
</gene>
<dbReference type="SUPFAM" id="SSF47459">
    <property type="entry name" value="HLH, helix-loop-helix DNA-binding domain"/>
    <property type="match status" value="1"/>
</dbReference>
<proteinExistence type="predicted"/>
<dbReference type="EMBL" id="BAABUJ010000012">
    <property type="protein sequence ID" value="GAA5799100.1"/>
    <property type="molecule type" value="Genomic_DNA"/>
</dbReference>
<reference evidence="3 4" key="1">
    <citation type="submission" date="2024-04" db="EMBL/GenBank/DDBJ databases">
        <title>genome sequences of Mucor flavus KT1a and Helicostylum pulchrum KT1b strains isolation_sourced from the surface of a dry-aged beef.</title>
        <authorList>
            <person name="Toyotome T."/>
            <person name="Hosono M."/>
            <person name="Torimaru M."/>
            <person name="Fukuda K."/>
            <person name="Mikami N."/>
        </authorList>
    </citation>
    <scope>NUCLEOTIDE SEQUENCE [LARGE SCALE GENOMIC DNA]</scope>
    <source>
        <strain evidence="3 4">KT1b</strain>
    </source>
</reference>
<dbReference type="Gene3D" id="4.10.280.10">
    <property type="entry name" value="Helix-loop-helix DNA-binding domain"/>
    <property type="match status" value="1"/>
</dbReference>
<evidence type="ECO:0000313" key="3">
    <source>
        <dbReference type="EMBL" id="GAA5799100.1"/>
    </source>
</evidence>
<evidence type="ECO:0000313" key="4">
    <source>
        <dbReference type="Proteomes" id="UP001476247"/>
    </source>
</evidence>
<dbReference type="Pfam" id="PF00010">
    <property type="entry name" value="HLH"/>
    <property type="match status" value="1"/>
</dbReference>
<dbReference type="InterPro" id="IPR011598">
    <property type="entry name" value="bHLH_dom"/>
</dbReference>
<dbReference type="PANTHER" id="PTHR47787">
    <property type="entry name" value="CENTROMERE-BINDING PROTEIN 1"/>
    <property type="match status" value="1"/>
</dbReference>
<dbReference type="PANTHER" id="PTHR47787:SF1">
    <property type="entry name" value="CENTROMERE-BINDING PROTEIN 1"/>
    <property type="match status" value="1"/>
</dbReference>
<feature type="compositionally biased region" description="Low complexity" evidence="1">
    <location>
        <begin position="127"/>
        <end position="136"/>
    </location>
</feature>
<feature type="compositionally biased region" description="Low complexity" evidence="1">
    <location>
        <begin position="252"/>
        <end position="268"/>
    </location>
</feature>
<feature type="compositionally biased region" description="Low complexity" evidence="1">
    <location>
        <begin position="170"/>
        <end position="183"/>
    </location>
</feature>
<evidence type="ECO:0000256" key="1">
    <source>
        <dbReference type="SAM" id="MobiDB-lite"/>
    </source>
</evidence>
<accession>A0ABP9XXP4</accession>
<feature type="region of interest" description="Disordered" evidence="1">
    <location>
        <begin position="252"/>
        <end position="272"/>
    </location>
</feature>
<comment type="caution">
    <text evidence="3">The sequence shown here is derived from an EMBL/GenBank/DDBJ whole genome shotgun (WGS) entry which is preliminary data.</text>
</comment>
<dbReference type="Proteomes" id="UP001476247">
    <property type="component" value="Unassembled WGS sequence"/>
</dbReference>
<keyword evidence="4" id="KW-1185">Reference proteome</keyword>
<feature type="region of interest" description="Disordered" evidence="1">
    <location>
        <begin position="74"/>
        <end position="109"/>
    </location>
</feature>
<dbReference type="CDD" id="cd00083">
    <property type="entry name" value="bHLH_SF"/>
    <property type="match status" value="1"/>
</dbReference>
<protein>
    <recommendedName>
        <fullName evidence="2">BHLH domain-containing protein</fullName>
    </recommendedName>
</protein>
<feature type="compositionally biased region" description="Low complexity" evidence="1">
    <location>
        <begin position="74"/>
        <end position="99"/>
    </location>
</feature>
<name>A0ABP9XXP4_9FUNG</name>
<feature type="compositionally biased region" description="Basic and acidic residues" evidence="1">
    <location>
        <begin position="184"/>
        <end position="196"/>
    </location>
</feature>
<dbReference type="InterPro" id="IPR036638">
    <property type="entry name" value="HLH_DNA-bd_sf"/>
</dbReference>
<feature type="domain" description="BHLH" evidence="2">
    <location>
        <begin position="189"/>
        <end position="241"/>
    </location>
</feature>
<dbReference type="PROSITE" id="PS50888">
    <property type="entry name" value="BHLH"/>
    <property type="match status" value="1"/>
</dbReference>